<gene>
    <name evidence="2" type="ORF">B0I08_101759</name>
</gene>
<comment type="caution">
    <text evidence="2">The sequence shown here is derived from an EMBL/GenBank/DDBJ whole genome shotgun (WGS) entry which is preliminary data.</text>
</comment>
<dbReference type="SUPFAM" id="SSF160904">
    <property type="entry name" value="Jann2411-like"/>
    <property type="match status" value="1"/>
</dbReference>
<dbReference type="EMBL" id="PVTL01000001">
    <property type="protein sequence ID" value="PRY70622.1"/>
    <property type="molecule type" value="Genomic_DNA"/>
</dbReference>
<dbReference type="Pfam" id="PF07336">
    <property type="entry name" value="ABATE"/>
    <property type="match status" value="1"/>
</dbReference>
<evidence type="ECO:0000259" key="1">
    <source>
        <dbReference type="Pfam" id="PF11706"/>
    </source>
</evidence>
<name>A0A2T0VK84_9MICO</name>
<dbReference type="InterPro" id="IPR010852">
    <property type="entry name" value="ABATE"/>
</dbReference>
<reference evidence="2 3" key="1">
    <citation type="submission" date="2018-03" db="EMBL/GenBank/DDBJ databases">
        <title>Genomic Encyclopedia of Type Strains, Phase III (KMG-III): the genomes of soil and plant-associated and newly described type strains.</title>
        <authorList>
            <person name="Whitman W."/>
        </authorList>
    </citation>
    <scope>NUCLEOTIDE SEQUENCE [LARGE SCALE GENOMIC DNA]</scope>
    <source>
        <strain evidence="2 3">CGMCC 1.12484</strain>
    </source>
</reference>
<dbReference type="Proteomes" id="UP000237983">
    <property type="component" value="Unassembled WGS sequence"/>
</dbReference>
<organism evidence="2 3">
    <name type="scientific">Glaciihabitans tibetensis</name>
    <dbReference type="NCBI Taxonomy" id="1266600"/>
    <lineage>
        <taxon>Bacteria</taxon>
        <taxon>Bacillati</taxon>
        <taxon>Actinomycetota</taxon>
        <taxon>Actinomycetes</taxon>
        <taxon>Micrococcales</taxon>
        <taxon>Microbacteriaceae</taxon>
        <taxon>Glaciihabitans</taxon>
    </lineage>
</organism>
<feature type="domain" description="Zinc finger CGNR" evidence="1">
    <location>
        <begin position="138"/>
        <end position="179"/>
    </location>
</feature>
<dbReference type="PANTHER" id="PTHR35525">
    <property type="entry name" value="BLL6575 PROTEIN"/>
    <property type="match status" value="1"/>
</dbReference>
<protein>
    <submittedName>
        <fullName evidence="2">Putative stress-induced transcription regulator</fullName>
    </submittedName>
</protein>
<dbReference type="InterPro" id="IPR023286">
    <property type="entry name" value="ABATE_dom_sf"/>
</dbReference>
<proteinExistence type="predicted"/>
<dbReference type="RefSeq" id="WP_106209873.1">
    <property type="nucleotide sequence ID" value="NZ_PVTL01000001.1"/>
</dbReference>
<dbReference type="OrthoDB" id="3531194at2"/>
<keyword evidence="3" id="KW-1185">Reference proteome</keyword>
<evidence type="ECO:0000313" key="3">
    <source>
        <dbReference type="Proteomes" id="UP000237983"/>
    </source>
</evidence>
<dbReference type="InterPro" id="IPR021005">
    <property type="entry name" value="Znf_CGNR"/>
</dbReference>
<evidence type="ECO:0000313" key="2">
    <source>
        <dbReference type="EMBL" id="PRY70622.1"/>
    </source>
</evidence>
<dbReference type="Gene3D" id="1.10.3300.10">
    <property type="entry name" value="Jann2411-like domain"/>
    <property type="match status" value="1"/>
</dbReference>
<dbReference type="AlphaFoldDB" id="A0A2T0VK84"/>
<dbReference type="Pfam" id="PF11706">
    <property type="entry name" value="zf-CGNR"/>
    <property type="match status" value="1"/>
</dbReference>
<dbReference type="PANTHER" id="PTHR35525:SF3">
    <property type="entry name" value="BLL6575 PROTEIN"/>
    <property type="match status" value="1"/>
</dbReference>
<sequence length="183" mass="20091">MYFAPDTECSLDFAVALANTVAGATKSGVDELSTPAEAVSFMQAYQFSGRIDGTDPELAEVREAREQLRSLWTLQRDDAVAAINALLREARALPQLSRHDGIDWHLHATDPEAPLAERILVEVALALVDVIRSDETARLRQCAAEDCDGVLIDLSRNGSKRFCSVRCGNRMNMIAFRERAAAV</sequence>
<accession>A0A2T0VK84</accession>